<evidence type="ECO:0000313" key="2">
    <source>
        <dbReference type="EMBL" id="PLW84290.1"/>
    </source>
</evidence>
<sequence length="187" mass="20540">MNGINDRRRYYRINDTVLLRYGAITGGQTPAESTDLGAGILLGKSDRDLNDAIEHVAQRDPVIAQAMELLNRKISALATQLLAADELNGESYDKAQVNLSGCGIAFEARGTWLVGERLRIGILINSAREPVDLLGTIISIEDGESANESCRLRVDFDENEHSQDQIIQYVIQRQGALLSDSLKSRAN</sequence>
<dbReference type="OrthoDB" id="9780702at2"/>
<dbReference type="Proteomes" id="UP000234845">
    <property type="component" value="Unassembled WGS sequence"/>
</dbReference>
<dbReference type="GO" id="GO:0035438">
    <property type="term" value="F:cyclic-di-GMP binding"/>
    <property type="evidence" value="ECO:0007669"/>
    <property type="project" value="InterPro"/>
</dbReference>
<comment type="caution">
    <text evidence="2">The sequence shown here is derived from an EMBL/GenBank/DDBJ whole genome shotgun (WGS) entry which is preliminary data.</text>
</comment>
<dbReference type="Pfam" id="PF07238">
    <property type="entry name" value="PilZ"/>
    <property type="match status" value="1"/>
</dbReference>
<dbReference type="RefSeq" id="WP_101519926.1">
    <property type="nucleotide sequence ID" value="NZ_PKLZ01000001.1"/>
</dbReference>
<evidence type="ECO:0000259" key="1">
    <source>
        <dbReference type="Pfam" id="PF07238"/>
    </source>
</evidence>
<keyword evidence="3" id="KW-1185">Reference proteome</keyword>
<evidence type="ECO:0000313" key="3">
    <source>
        <dbReference type="Proteomes" id="UP000234845"/>
    </source>
</evidence>
<dbReference type="InterPro" id="IPR009875">
    <property type="entry name" value="PilZ_domain"/>
</dbReference>
<organism evidence="2 3">
    <name type="scientific">Kineobactrum sediminis</name>
    <dbReference type="NCBI Taxonomy" id="1905677"/>
    <lineage>
        <taxon>Bacteria</taxon>
        <taxon>Pseudomonadati</taxon>
        <taxon>Pseudomonadota</taxon>
        <taxon>Gammaproteobacteria</taxon>
        <taxon>Cellvibrionales</taxon>
        <taxon>Halieaceae</taxon>
        <taxon>Kineobactrum</taxon>
    </lineage>
</organism>
<name>A0A2N5Y7C5_9GAMM</name>
<protein>
    <recommendedName>
        <fullName evidence="1">PilZ domain-containing protein</fullName>
    </recommendedName>
</protein>
<dbReference type="AlphaFoldDB" id="A0A2N5Y7C5"/>
<dbReference type="EMBL" id="PKLZ01000001">
    <property type="protein sequence ID" value="PLW84290.1"/>
    <property type="molecule type" value="Genomic_DNA"/>
</dbReference>
<accession>A0A2N5Y7C5</accession>
<proteinExistence type="predicted"/>
<gene>
    <name evidence="2" type="ORF">CWI75_02820</name>
</gene>
<feature type="domain" description="PilZ" evidence="1">
    <location>
        <begin position="81"/>
        <end position="171"/>
    </location>
</feature>
<reference evidence="3" key="1">
    <citation type="submission" date="2017-11" db="EMBL/GenBank/DDBJ databases">
        <title>The draft genome sequence of Chromatocurvus sp. F02.</title>
        <authorList>
            <person name="Du Z.-J."/>
            <person name="Chang Y.-Q."/>
        </authorList>
    </citation>
    <scope>NUCLEOTIDE SEQUENCE [LARGE SCALE GENOMIC DNA]</scope>
    <source>
        <strain evidence="3">F02</strain>
    </source>
</reference>